<accession>A0A8A0RLY3</accession>
<dbReference type="SUPFAM" id="SSF52317">
    <property type="entry name" value="Class I glutamine amidotransferase-like"/>
    <property type="match status" value="1"/>
</dbReference>
<keyword evidence="11" id="KW-1185">Reference proteome</keyword>
<evidence type="ECO:0000256" key="2">
    <source>
        <dbReference type="ARBA" id="ARBA00002039"/>
    </source>
</evidence>
<dbReference type="PANTHER" id="PTHR36175:SF1">
    <property type="entry name" value="CYANOPHYCINASE"/>
    <property type="match status" value="1"/>
</dbReference>
<dbReference type="GO" id="GO:0008241">
    <property type="term" value="F:peptidyl-dipeptidase activity"/>
    <property type="evidence" value="ECO:0007669"/>
    <property type="project" value="UniProtKB-EC"/>
</dbReference>
<dbReference type="Proteomes" id="UP000662904">
    <property type="component" value="Chromosome"/>
</dbReference>
<dbReference type="GO" id="GO:0006508">
    <property type="term" value="P:proteolysis"/>
    <property type="evidence" value="ECO:0007669"/>
    <property type="project" value="UniProtKB-KW"/>
</dbReference>
<evidence type="ECO:0000313" key="10">
    <source>
        <dbReference type="EMBL" id="QSQ08529.1"/>
    </source>
</evidence>
<gene>
    <name evidence="10" type="primary">cphB</name>
    <name evidence="10" type="ORF">H0A61_00856</name>
</gene>
<comment type="catalytic activity">
    <reaction evidence="1">
        <text>[L-4-(L-arginin-2-N-yl)aspartate](n) + H2O = [L-4-(L-arginin-2-N-yl)aspartate](n-1) + L-4-(L-arginin-2-N-yl)aspartate</text>
        <dbReference type="Rhea" id="RHEA:12845"/>
        <dbReference type="Rhea" id="RHEA-COMP:13728"/>
        <dbReference type="Rhea" id="RHEA-COMP:13734"/>
        <dbReference type="ChEBI" id="CHEBI:15377"/>
        <dbReference type="ChEBI" id="CHEBI:137986"/>
        <dbReference type="ChEBI" id="CHEBI:137991"/>
        <dbReference type="EC" id="3.4.15.6"/>
    </reaction>
</comment>
<proteinExistence type="inferred from homology"/>
<feature type="active site" description="Charge relay system" evidence="9">
    <location>
        <position position="200"/>
    </location>
</feature>
<evidence type="ECO:0000256" key="5">
    <source>
        <dbReference type="ARBA" id="ARBA00015719"/>
    </source>
</evidence>
<dbReference type="EC" id="3.4.15.6" evidence="4"/>
<reference evidence="10" key="1">
    <citation type="submission" date="2020-07" db="EMBL/GenBank/DDBJ databases">
        <title>Koleobacter methoxysyntrophicus gen. nov., sp. nov., a novel anaerobic bacterium isolated from deep subsurface oil field and proposal of Koleobacterales ord. nov. in the phylum Firmicutes.</title>
        <authorList>
            <person name="Sakamoto S."/>
            <person name="Tamaki H."/>
        </authorList>
    </citation>
    <scope>NUCLEOTIDE SEQUENCE</scope>
    <source>
        <strain evidence="10">NRmbB1</strain>
    </source>
</reference>
<dbReference type="PANTHER" id="PTHR36175">
    <property type="entry name" value="CYANOPHYCINASE"/>
    <property type="match status" value="1"/>
</dbReference>
<feature type="active site" description="Charge relay system" evidence="9">
    <location>
        <position position="173"/>
    </location>
</feature>
<dbReference type="EMBL" id="CP059066">
    <property type="protein sequence ID" value="QSQ08529.1"/>
    <property type="molecule type" value="Genomic_DNA"/>
</dbReference>
<dbReference type="InterPro" id="IPR011811">
    <property type="entry name" value="Peptidase_S51_cyanophycinase"/>
</dbReference>
<keyword evidence="10" id="KW-0121">Carboxypeptidase</keyword>
<comment type="similarity">
    <text evidence="3">Belongs to the peptidase S51 family.</text>
</comment>
<evidence type="ECO:0000256" key="6">
    <source>
        <dbReference type="ARBA" id="ARBA00022670"/>
    </source>
</evidence>
<evidence type="ECO:0000256" key="8">
    <source>
        <dbReference type="ARBA" id="ARBA00022825"/>
    </source>
</evidence>
<evidence type="ECO:0000256" key="7">
    <source>
        <dbReference type="ARBA" id="ARBA00022801"/>
    </source>
</evidence>
<dbReference type="Pfam" id="PF03575">
    <property type="entry name" value="Peptidase_S51"/>
    <property type="match status" value="1"/>
</dbReference>
<evidence type="ECO:0000256" key="3">
    <source>
        <dbReference type="ARBA" id="ARBA00006534"/>
    </source>
</evidence>
<evidence type="ECO:0000256" key="9">
    <source>
        <dbReference type="PIRSR" id="PIRSR032067-1"/>
    </source>
</evidence>
<evidence type="ECO:0000256" key="1">
    <source>
        <dbReference type="ARBA" id="ARBA00001092"/>
    </source>
</evidence>
<keyword evidence="7 10" id="KW-0378">Hydrolase</keyword>
<keyword evidence="6" id="KW-0645">Protease</keyword>
<dbReference type="GO" id="GO:0008236">
    <property type="term" value="F:serine-type peptidase activity"/>
    <property type="evidence" value="ECO:0007669"/>
    <property type="project" value="UniProtKB-KW"/>
</dbReference>
<dbReference type="InterPro" id="IPR029062">
    <property type="entry name" value="Class_I_gatase-like"/>
</dbReference>
<sequence length="269" mass="28945">MGEKVKGKLIIIGGGEDKKGKCVILRTVAELMGGESASLVIVTTATLKSEAVEKEYIRIFKHLGIKEVKPVNIDSREKAADQKIIDIIKEATGIFFTGGDQLRITSLLGGTPVYEALYRCYESGVVIAGTSAGASAMSDNMIVEGKSDDSPKKDAVNMAPGMGFLEEVVIDQHFAQRGRIGRLLDAVARNPYILGVGIDEDTAIIVEPEGIFRVVGSRTVIVIDGRGITFTNVSELNENEPLALTDICLHVLPSGFSFDLKKRRPLIPG</sequence>
<evidence type="ECO:0000313" key="11">
    <source>
        <dbReference type="Proteomes" id="UP000662904"/>
    </source>
</evidence>
<dbReference type="RefSeq" id="WP_241754977.1">
    <property type="nucleotide sequence ID" value="NZ_CP059066.1"/>
</dbReference>
<dbReference type="CDD" id="cd03145">
    <property type="entry name" value="GAT1_cyanophycinase"/>
    <property type="match status" value="1"/>
</dbReference>
<feature type="active site" description="Charge relay system" evidence="9">
    <location>
        <position position="131"/>
    </location>
</feature>
<dbReference type="KEGG" id="kme:H0A61_00856"/>
<organism evidence="10 11">
    <name type="scientific">Koleobacter methoxysyntrophicus</name>
    <dbReference type="NCBI Taxonomy" id="2751313"/>
    <lineage>
        <taxon>Bacteria</taxon>
        <taxon>Bacillati</taxon>
        <taxon>Bacillota</taxon>
        <taxon>Clostridia</taxon>
        <taxon>Koleobacterales</taxon>
        <taxon>Koleobacteraceae</taxon>
        <taxon>Koleobacter</taxon>
    </lineage>
</organism>
<dbReference type="Gene3D" id="3.40.50.880">
    <property type="match status" value="1"/>
</dbReference>
<dbReference type="NCBIfam" id="TIGR02069">
    <property type="entry name" value="cyanophycinase"/>
    <property type="match status" value="1"/>
</dbReference>
<evidence type="ECO:0000256" key="4">
    <source>
        <dbReference type="ARBA" id="ARBA00013115"/>
    </source>
</evidence>
<protein>
    <recommendedName>
        <fullName evidence="5">Cyanophycinase</fullName>
        <ecNumber evidence="4">3.4.15.6</ecNumber>
    </recommendedName>
</protein>
<dbReference type="PIRSF" id="PIRSF032067">
    <property type="entry name" value="Cyanophycinase"/>
    <property type="match status" value="1"/>
</dbReference>
<comment type="function">
    <text evidence="2">Exopeptidase that catalyzes the hydrolytic cleavage of multi-L-arginyl-poly-L-aspartic acid (cyanophycin; a water-insoluble reserve polymer) into aspartate-arginine dipeptides.</text>
</comment>
<name>A0A8A0RLY3_9FIRM</name>
<dbReference type="InterPro" id="IPR005320">
    <property type="entry name" value="Peptidase_S51"/>
</dbReference>
<dbReference type="AlphaFoldDB" id="A0A8A0RLY3"/>
<dbReference type="GO" id="GO:0004180">
    <property type="term" value="F:carboxypeptidase activity"/>
    <property type="evidence" value="ECO:0007669"/>
    <property type="project" value="UniProtKB-KW"/>
</dbReference>
<keyword evidence="8" id="KW-0720">Serine protease</keyword>